<gene>
    <name evidence="2" type="ORF">Dbus_chr2Rg1120</name>
</gene>
<accession>A0A0M4E5I3</accession>
<reference evidence="2 3" key="1">
    <citation type="submission" date="2015-08" db="EMBL/GenBank/DDBJ databases">
        <title>Ancestral chromatin configuration constrains chromatin evolution on differentiating sex chromosomes in Drosophila.</title>
        <authorList>
            <person name="Zhou Q."/>
            <person name="Bachtrog D."/>
        </authorList>
    </citation>
    <scope>NUCLEOTIDE SEQUENCE [LARGE SCALE GENOMIC DNA]</scope>
    <source>
        <tissue evidence="2">Whole larvae</tissue>
    </source>
</reference>
<organism evidence="2 3">
    <name type="scientific">Drosophila busckii</name>
    <name type="common">Fruit fly</name>
    <dbReference type="NCBI Taxonomy" id="30019"/>
    <lineage>
        <taxon>Eukaryota</taxon>
        <taxon>Metazoa</taxon>
        <taxon>Ecdysozoa</taxon>
        <taxon>Arthropoda</taxon>
        <taxon>Hexapoda</taxon>
        <taxon>Insecta</taxon>
        <taxon>Pterygota</taxon>
        <taxon>Neoptera</taxon>
        <taxon>Endopterygota</taxon>
        <taxon>Diptera</taxon>
        <taxon>Brachycera</taxon>
        <taxon>Muscomorpha</taxon>
        <taxon>Ephydroidea</taxon>
        <taxon>Drosophilidae</taxon>
        <taxon>Drosophila</taxon>
    </lineage>
</organism>
<dbReference type="STRING" id="30019.A0A0M4E5I3"/>
<evidence type="ECO:0000259" key="1">
    <source>
        <dbReference type="Pfam" id="PF13349"/>
    </source>
</evidence>
<proteinExistence type="predicted"/>
<dbReference type="EMBL" id="CP012524">
    <property type="protein sequence ID" value="ALC41541.1"/>
    <property type="molecule type" value="Genomic_DNA"/>
</dbReference>
<name>A0A0M4E5I3_DROBS</name>
<dbReference type="OMA" id="KTQSWFE"/>
<evidence type="ECO:0000313" key="2">
    <source>
        <dbReference type="EMBL" id="ALC41541.1"/>
    </source>
</evidence>
<dbReference type="Proteomes" id="UP000494163">
    <property type="component" value="Chromosome 2R"/>
</dbReference>
<evidence type="ECO:0000313" key="3">
    <source>
        <dbReference type="Proteomes" id="UP000494163"/>
    </source>
</evidence>
<dbReference type="Pfam" id="PF13349">
    <property type="entry name" value="DUF4097"/>
    <property type="match status" value="1"/>
</dbReference>
<dbReference type="PANTHER" id="PTHR34094:SF1">
    <property type="entry name" value="PROTEIN FAM185A"/>
    <property type="match status" value="1"/>
</dbReference>
<dbReference type="OrthoDB" id="5984441at2759"/>
<dbReference type="InterPro" id="IPR025164">
    <property type="entry name" value="Toastrack_DUF4097"/>
</dbReference>
<feature type="domain" description="DUF4097" evidence="1">
    <location>
        <begin position="183"/>
        <end position="282"/>
    </location>
</feature>
<protein>
    <submittedName>
        <fullName evidence="2">CG8187</fullName>
    </submittedName>
</protein>
<dbReference type="AlphaFoldDB" id="A0A0M4E5I3"/>
<dbReference type="PANTHER" id="PTHR34094">
    <property type="match status" value="1"/>
</dbReference>
<sequence length="371" mass="40947">MQNLQHMRWLSAVTTKIFIRSASKSTKYAMAGNSLVHNELQRYVNPRARINVKSDIYLHVEPADVHVYTGGDVFIAQLVGEAVDNCTASMEVDISNEDKLVNVVVKKLAQQSRFKCSLKIPVQAEMHIEAQGNVCVKNIQSEALQVQAAGNIVTKNVRATNINLKSENGNIKCEGTLLGKCTEIETHNGNIYMEKLQGDRLTCSTKAGNINTDCCYVDQSKFETTTGQLELKNVHKHSEVHVHQAADINMTGVHGSLNVNSKGGSIQLQLSELMGKSSINVENLKNEAIINISEAIENSTNIAVKACQVSLASELEHVSHALNADKNAFELNNEHQHHLHVCSTGEHGVRLGKQSWTDIMRETMKIMAEKK</sequence>
<keyword evidence="3" id="KW-1185">Reference proteome</keyword>